<dbReference type="EMBL" id="CDMZ01000789">
    <property type="protein sequence ID" value="CEM21522.1"/>
    <property type="molecule type" value="Genomic_DNA"/>
</dbReference>
<feature type="region of interest" description="Disordered" evidence="2">
    <location>
        <begin position="575"/>
        <end position="644"/>
    </location>
</feature>
<accession>A0A0G4G0L2</accession>
<feature type="compositionally biased region" description="Polar residues" evidence="2">
    <location>
        <begin position="582"/>
        <end position="608"/>
    </location>
</feature>
<proteinExistence type="predicted"/>
<feature type="compositionally biased region" description="Gly residues" evidence="2">
    <location>
        <begin position="508"/>
        <end position="521"/>
    </location>
</feature>
<evidence type="ECO:0000256" key="1">
    <source>
        <dbReference type="PROSITE-ProRule" id="PRU00723"/>
    </source>
</evidence>
<evidence type="ECO:0000256" key="2">
    <source>
        <dbReference type="SAM" id="MobiDB-lite"/>
    </source>
</evidence>
<keyword evidence="1" id="KW-0479">Metal-binding</keyword>
<organism evidence="4">
    <name type="scientific">Chromera velia CCMP2878</name>
    <dbReference type="NCBI Taxonomy" id="1169474"/>
    <lineage>
        <taxon>Eukaryota</taxon>
        <taxon>Sar</taxon>
        <taxon>Alveolata</taxon>
        <taxon>Colpodellida</taxon>
        <taxon>Chromeraceae</taxon>
        <taxon>Chromera</taxon>
    </lineage>
</organism>
<feature type="region of interest" description="Disordered" evidence="2">
    <location>
        <begin position="242"/>
        <end position="267"/>
    </location>
</feature>
<keyword evidence="1" id="KW-0863">Zinc-finger</keyword>
<feature type="domain" description="C3H1-type" evidence="3">
    <location>
        <begin position="50"/>
        <end position="80"/>
    </location>
</feature>
<gene>
    <name evidence="4" type="ORF">Cvel_19660</name>
</gene>
<feature type="region of interest" description="Disordered" evidence="2">
    <location>
        <begin position="496"/>
        <end position="545"/>
    </location>
</feature>
<dbReference type="InterPro" id="IPR000571">
    <property type="entry name" value="Znf_CCCH"/>
</dbReference>
<feature type="compositionally biased region" description="Basic and acidic residues" evidence="2">
    <location>
        <begin position="1"/>
        <end position="10"/>
    </location>
</feature>
<feature type="region of interest" description="Disordered" evidence="2">
    <location>
        <begin position="746"/>
        <end position="770"/>
    </location>
</feature>
<evidence type="ECO:0000259" key="3">
    <source>
        <dbReference type="PROSITE" id="PS50103"/>
    </source>
</evidence>
<dbReference type="VEuPathDB" id="CryptoDB:Cvel_19660"/>
<dbReference type="PROSITE" id="PS50103">
    <property type="entry name" value="ZF_C3H1"/>
    <property type="match status" value="1"/>
</dbReference>
<keyword evidence="1" id="KW-0862">Zinc</keyword>
<feature type="region of interest" description="Disordered" evidence="2">
    <location>
        <begin position="141"/>
        <end position="224"/>
    </location>
</feature>
<feature type="compositionally biased region" description="Basic and acidic residues" evidence="2">
    <location>
        <begin position="200"/>
        <end position="213"/>
    </location>
</feature>
<feature type="region of interest" description="Disordered" evidence="2">
    <location>
        <begin position="322"/>
        <end position="390"/>
    </location>
</feature>
<feature type="compositionally biased region" description="Low complexity" evidence="2">
    <location>
        <begin position="153"/>
        <end position="165"/>
    </location>
</feature>
<reference evidence="4" key="1">
    <citation type="submission" date="2014-11" db="EMBL/GenBank/DDBJ databases">
        <authorList>
            <person name="Otto D Thomas"/>
            <person name="Naeem Raeece"/>
        </authorList>
    </citation>
    <scope>NUCLEOTIDE SEQUENCE</scope>
</reference>
<dbReference type="AlphaFoldDB" id="A0A0G4G0L2"/>
<feature type="region of interest" description="Disordered" evidence="2">
    <location>
        <begin position="1"/>
        <end position="20"/>
    </location>
</feature>
<feature type="compositionally biased region" description="Low complexity" evidence="2">
    <location>
        <begin position="11"/>
        <end position="20"/>
    </location>
</feature>
<dbReference type="GO" id="GO:0008270">
    <property type="term" value="F:zinc ion binding"/>
    <property type="evidence" value="ECO:0007669"/>
    <property type="project" value="UniProtKB-KW"/>
</dbReference>
<name>A0A0G4G0L2_9ALVE</name>
<evidence type="ECO:0000313" key="4">
    <source>
        <dbReference type="EMBL" id="CEM21522.1"/>
    </source>
</evidence>
<sequence>MRTIKRRSDQAPRSSSPASAPTILRAKCPLSADLCTFAHGVGDLKKPEEMEKYSLCRFWIDSGFASCPFGSVCRNAHGLGELKPRKYRYSEIDRRARREGLDLGNLVEDRLHCLKVLKQSPESVRLCRFSPCGTQLYSEEDRHLQSPQHIRASSGSGSSSSSSSSNTLVASPHQEKTTILSSSSSQQEGRSGSCSSSSRIETKTHADAERAGKQDTPSDSPHYLLRHDAVDIKVATVEETVAGAEKKERGGFSASGEATKGHEGVHSPGNPLALNDKDPGAFSLSLHHHVSLKAYLCSLGLSELTALLEEHSKAVHLQRARNIPNGRWRREEPQVQKQQTHTHGEATAGTGGEGGSLRSPTGDGRVSATHDEGMSDGQSEGSESDLGVGGEGGGFASLRILVPLTEGEELGLPLSLLGAPALTGSGLVDGLEGGTETEMGDIMSVQEVERESERGERWIWRAMSLGHGEQEGGAENEKGMASGREEKSSVLLPAVEGGRGEKGEDEGNGGLVGNSRGGIGATGRDERGSTTTGRVFPSPHENGEEGFVDCSNFEMRTQILSRPPALPPRAMNTFAFREDHPTNPNSQESTHPTQPPSAVTMGSSSSVQDIPRISSAFLPAPHPPPQPRRQSAETPFPPFPPRTPITSSAQHLSANAYTKSLETAHRLCPPPHQTTRVQPLTPHQNVFKTTSPFPAEELTGAVTPLTTSSFSFSNCHSLETAPTFSQTAPQSRRSLTNLHHPIHPSSVAPVSRQVPVPPPPSNVPDGSGRTVQRHNQASIIRRGEHRPTPSSSTAHHDEHLCGFTFQRRSPTRPLHSVTHR</sequence>
<protein>
    <recommendedName>
        <fullName evidence="3">C3H1-type domain-containing protein</fullName>
    </recommendedName>
</protein>
<feature type="compositionally biased region" description="Low complexity" evidence="2">
    <location>
        <begin position="181"/>
        <end position="199"/>
    </location>
</feature>
<dbReference type="Gene3D" id="4.10.1000.10">
    <property type="entry name" value="Zinc finger, CCCH-type"/>
    <property type="match status" value="1"/>
</dbReference>
<feature type="zinc finger region" description="C3H1-type" evidence="1">
    <location>
        <begin position="50"/>
        <end position="80"/>
    </location>
</feature>